<name>A0A829MBK5_9MYCO</name>
<evidence type="ECO:0000313" key="1">
    <source>
        <dbReference type="EMBL" id="ESV62291.1"/>
    </source>
</evidence>
<dbReference type="AlphaFoldDB" id="A0A829MBK5"/>
<dbReference type="Proteomes" id="UP000018502">
    <property type="component" value="Unassembled WGS sequence"/>
</dbReference>
<proteinExistence type="predicted"/>
<organism evidence="1 2">
    <name type="scientific">Mycobacteroides abscessus MAB_091912_2446</name>
    <dbReference type="NCBI Taxonomy" id="1335414"/>
    <lineage>
        <taxon>Bacteria</taxon>
        <taxon>Bacillati</taxon>
        <taxon>Actinomycetota</taxon>
        <taxon>Actinomycetes</taxon>
        <taxon>Mycobacteriales</taxon>
        <taxon>Mycobacteriaceae</taxon>
        <taxon>Mycobacteroides</taxon>
        <taxon>Mycobacteroides abscessus</taxon>
    </lineage>
</organism>
<gene>
    <name evidence="1" type="ORF">L833_4696</name>
</gene>
<accession>A0A829MBK5</accession>
<comment type="caution">
    <text evidence="1">The sequence shown here is derived from an EMBL/GenBank/DDBJ whole genome shotgun (WGS) entry which is preliminary data.</text>
</comment>
<reference evidence="1 2" key="1">
    <citation type="journal article" date="2014" name="Emerg. Infect. Dis.">
        <title>High-level Relatedness among Mycobacterium abscessus subsp. massiliense Strains from Widely Separated Outbreaks.</title>
        <authorList>
            <person name="Tettelin H."/>
            <person name="Davidson R.M."/>
            <person name="Agrawal S."/>
            <person name="Aitken M.L."/>
            <person name="Shallom S."/>
            <person name="Hasan N.A."/>
            <person name="Strong M."/>
            <person name="Nogueira de Moura V.C."/>
            <person name="De Groote M.A."/>
            <person name="Duarte R.S."/>
            <person name="Hine E."/>
            <person name="Parankush S."/>
            <person name="Su Q."/>
            <person name="Daugherty S.C."/>
            <person name="Fraser C.M."/>
            <person name="Brown-Elliott B.A."/>
            <person name="Wallace R.J.Jr."/>
            <person name="Holland S.M."/>
            <person name="Sampaio E.P."/>
            <person name="Olivier K.N."/>
            <person name="Jackson M."/>
            <person name="Zelazny A.M."/>
        </authorList>
    </citation>
    <scope>NUCLEOTIDE SEQUENCE [LARGE SCALE GENOMIC DNA]</scope>
    <source>
        <strain evidence="1 2">MAB_091912_2446</strain>
    </source>
</reference>
<dbReference type="EMBL" id="AYTF01000002">
    <property type="protein sequence ID" value="ESV62291.1"/>
    <property type="molecule type" value="Genomic_DNA"/>
</dbReference>
<sequence length="65" mass="7623">MQFNGKTVEVIDAPGFWDFMQHLAKAVAEPDRMSDYHMFTVTFDASPGGEDVWIWDLELKKWEKE</sequence>
<evidence type="ECO:0000313" key="2">
    <source>
        <dbReference type="Proteomes" id="UP000018502"/>
    </source>
</evidence>
<protein>
    <submittedName>
        <fullName evidence="1">Uncharacterized protein</fullName>
    </submittedName>
</protein>